<comment type="caution">
    <text evidence="1">The sequence shown here is derived from an EMBL/GenBank/DDBJ whole genome shotgun (WGS) entry which is preliminary data.</text>
</comment>
<evidence type="ECO:0000313" key="2">
    <source>
        <dbReference type="Proteomes" id="UP000540506"/>
    </source>
</evidence>
<dbReference type="AlphaFoldDB" id="A0A7W7QYZ7"/>
<dbReference type="EMBL" id="JACHJV010000001">
    <property type="protein sequence ID" value="MBB4922099.1"/>
    <property type="molecule type" value="Genomic_DNA"/>
</dbReference>
<proteinExistence type="predicted"/>
<keyword evidence="2" id="KW-1185">Reference proteome</keyword>
<name>A0A7W7QYZ7_KITKI</name>
<evidence type="ECO:0000313" key="1">
    <source>
        <dbReference type="EMBL" id="MBB4922099.1"/>
    </source>
</evidence>
<sequence>MLKKLFAWLVPPRGERQVRLDQLPEFWRPSR</sequence>
<protein>
    <submittedName>
        <fullName evidence="1">Uncharacterized protein</fullName>
    </submittedName>
</protein>
<accession>A0A7W7QYZ7</accession>
<gene>
    <name evidence="1" type="ORF">FHR34_001092</name>
</gene>
<organism evidence="1 2">
    <name type="scientific">Kitasatospora kifunensis</name>
    <name type="common">Streptomyces kifunensis</name>
    <dbReference type="NCBI Taxonomy" id="58351"/>
    <lineage>
        <taxon>Bacteria</taxon>
        <taxon>Bacillati</taxon>
        <taxon>Actinomycetota</taxon>
        <taxon>Actinomycetes</taxon>
        <taxon>Kitasatosporales</taxon>
        <taxon>Streptomycetaceae</taxon>
        <taxon>Kitasatospora</taxon>
    </lineage>
</organism>
<reference evidence="1 2" key="1">
    <citation type="submission" date="2020-08" db="EMBL/GenBank/DDBJ databases">
        <title>Sequencing the genomes of 1000 actinobacteria strains.</title>
        <authorList>
            <person name="Klenk H.-P."/>
        </authorList>
    </citation>
    <scope>NUCLEOTIDE SEQUENCE [LARGE SCALE GENOMIC DNA]</scope>
    <source>
        <strain evidence="1 2">DSM 41654</strain>
    </source>
</reference>
<dbReference type="Proteomes" id="UP000540506">
    <property type="component" value="Unassembled WGS sequence"/>
</dbReference>